<feature type="region of interest" description="Disordered" evidence="1">
    <location>
        <begin position="304"/>
        <end position="338"/>
    </location>
</feature>
<dbReference type="AlphaFoldDB" id="A0A371DDL0"/>
<feature type="compositionally biased region" description="Basic and acidic residues" evidence="1">
    <location>
        <begin position="245"/>
        <end position="265"/>
    </location>
</feature>
<gene>
    <name evidence="2" type="ORF">OH76DRAFT_1402244</name>
</gene>
<feature type="compositionally biased region" description="Basic residues" evidence="1">
    <location>
        <begin position="77"/>
        <end position="86"/>
    </location>
</feature>
<sequence>MPQPLVWDTADTRDGGVRPEPTPSRNSKKRPSASGGRGEDEEGEVEERPAGKKPKKKDMTDKGETKAKSKATEAKSKAKGKPRNGKGSRSGPVNRRSGGTSDAEVEKLSDAMKRDAEPRLSKAQMKKLQDLVDENSEGSGSDGDEDGEGQQSDPEGEDADVGEFDDSKWGLDAREKEVAVEYLAAPERYASIRTKLGEYCITMSQVLFRGRATAEQIRNFWNNNAFKKYKAIRAQLTHTGGGDPDAARIDSDKSKSHERPGKRSDVTFTPTRVFSAAVLLSFYESKMYDTIDAVAWSDSAVERTSRYNSSDPVSHANKQGKKSDGAVGGDTESGHTRS</sequence>
<dbReference type="Proteomes" id="UP000256964">
    <property type="component" value="Unassembled WGS sequence"/>
</dbReference>
<feature type="compositionally biased region" description="Basic and acidic residues" evidence="1">
    <location>
        <begin position="104"/>
        <end position="120"/>
    </location>
</feature>
<accession>A0A371DDL0</accession>
<dbReference type="EMBL" id="KZ857398">
    <property type="protein sequence ID" value="RDX50635.1"/>
    <property type="molecule type" value="Genomic_DNA"/>
</dbReference>
<feature type="compositionally biased region" description="Acidic residues" evidence="1">
    <location>
        <begin position="131"/>
        <end position="164"/>
    </location>
</feature>
<feature type="compositionally biased region" description="Basic and acidic residues" evidence="1">
    <location>
        <begin position="57"/>
        <end position="76"/>
    </location>
</feature>
<organism evidence="2 3">
    <name type="scientific">Lentinus brumalis</name>
    <dbReference type="NCBI Taxonomy" id="2498619"/>
    <lineage>
        <taxon>Eukaryota</taxon>
        <taxon>Fungi</taxon>
        <taxon>Dikarya</taxon>
        <taxon>Basidiomycota</taxon>
        <taxon>Agaricomycotina</taxon>
        <taxon>Agaricomycetes</taxon>
        <taxon>Polyporales</taxon>
        <taxon>Polyporaceae</taxon>
        <taxon>Lentinus</taxon>
    </lineage>
</organism>
<feature type="region of interest" description="Disordered" evidence="1">
    <location>
        <begin position="1"/>
        <end position="170"/>
    </location>
</feature>
<evidence type="ECO:0000256" key="1">
    <source>
        <dbReference type="SAM" id="MobiDB-lite"/>
    </source>
</evidence>
<proteinExistence type="predicted"/>
<reference evidence="2 3" key="1">
    <citation type="journal article" date="2018" name="Biotechnol. Biofuels">
        <title>Integrative visual omics of the white-rot fungus Polyporus brumalis exposes the biotechnological potential of its oxidative enzymes for delignifying raw plant biomass.</title>
        <authorList>
            <person name="Miyauchi S."/>
            <person name="Rancon A."/>
            <person name="Drula E."/>
            <person name="Hage H."/>
            <person name="Chaduli D."/>
            <person name="Favel A."/>
            <person name="Grisel S."/>
            <person name="Henrissat B."/>
            <person name="Herpoel-Gimbert I."/>
            <person name="Ruiz-Duenas F.J."/>
            <person name="Chevret D."/>
            <person name="Hainaut M."/>
            <person name="Lin J."/>
            <person name="Wang M."/>
            <person name="Pangilinan J."/>
            <person name="Lipzen A."/>
            <person name="Lesage-Meessen L."/>
            <person name="Navarro D."/>
            <person name="Riley R."/>
            <person name="Grigoriev I.V."/>
            <person name="Zhou S."/>
            <person name="Raouche S."/>
            <person name="Rosso M.N."/>
        </authorList>
    </citation>
    <scope>NUCLEOTIDE SEQUENCE [LARGE SCALE GENOMIC DNA]</scope>
    <source>
        <strain evidence="2 3">BRFM 1820</strain>
    </source>
</reference>
<protein>
    <submittedName>
        <fullName evidence="2">Uncharacterized protein</fullName>
    </submittedName>
</protein>
<feature type="region of interest" description="Disordered" evidence="1">
    <location>
        <begin position="237"/>
        <end position="266"/>
    </location>
</feature>
<evidence type="ECO:0000313" key="3">
    <source>
        <dbReference type="Proteomes" id="UP000256964"/>
    </source>
</evidence>
<name>A0A371DDL0_9APHY</name>
<dbReference type="OrthoDB" id="2758349at2759"/>
<keyword evidence="3" id="KW-1185">Reference proteome</keyword>
<evidence type="ECO:0000313" key="2">
    <source>
        <dbReference type="EMBL" id="RDX50635.1"/>
    </source>
</evidence>